<evidence type="ECO:0000313" key="11">
    <source>
        <dbReference type="EMBL" id="KIS23369.1"/>
    </source>
</evidence>
<evidence type="ECO:0000256" key="4">
    <source>
        <dbReference type="ARBA" id="ARBA00029447"/>
    </source>
</evidence>
<feature type="transmembrane region" description="Helical" evidence="7">
    <location>
        <begin position="190"/>
        <end position="209"/>
    </location>
</feature>
<dbReference type="PROSITE" id="PS50885">
    <property type="entry name" value="HAMP"/>
    <property type="match status" value="1"/>
</dbReference>
<feature type="coiled-coil region" evidence="6">
    <location>
        <begin position="77"/>
        <end position="104"/>
    </location>
</feature>
<evidence type="ECO:0000256" key="5">
    <source>
        <dbReference type="PROSITE-ProRule" id="PRU00284"/>
    </source>
</evidence>
<dbReference type="GO" id="GO:0004888">
    <property type="term" value="F:transmembrane signaling receptor activity"/>
    <property type="evidence" value="ECO:0007669"/>
    <property type="project" value="InterPro"/>
</dbReference>
<evidence type="ECO:0000259" key="8">
    <source>
        <dbReference type="PROSITE" id="PS50111"/>
    </source>
</evidence>
<comment type="caution">
    <text evidence="11">The sequence shown here is derived from an EMBL/GenBank/DDBJ whole genome shotgun (WGS) entry which is preliminary data.</text>
</comment>
<dbReference type="SUPFAM" id="SSF58104">
    <property type="entry name" value="Methyl-accepting chemotaxis protein (MCP) signaling domain"/>
    <property type="match status" value="1"/>
</dbReference>
<dbReference type="Pfam" id="PF00672">
    <property type="entry name" value="HAMP"/>
    <property type="match status" value="1"/>
</dbReference>
<dbReference type="SMART" id="SM00304">
    <property type="entry name" value="HAMP"/>
    <property type="match status" value="1"/>
</dbReference>
<evidence type="ECO:0000259" key="10">
    <source>
        <dbReference type="PROSITE" id="PS50885"/>
    </source>
</evidence>
<evidence type="ECO:0000313" key="12">
    <source>
        <dbReference type="Proteomes" id="UP000032250"/>
    </source>
</evidence>
<sequence>MENLKVKNKILFMSSIMLIFTIIVGVTGYYFNAKSNKAIKKLYEDNLISVKVLNDARAQARGAEADVARIVILSKDVKTQEKLKKDIESRVEKFNKDIEEFKRIGLNSEKEKELLDYMEKNLIEFRQKREEVFKLSSEGKMDLAAKKFSELNEVNENYQKALIELSDYNVKEAEEFKIQNDKANTFSNRFITIILILSIIIALVTTSIISKSIINPLKESVEYLDKLSTGNFTEKVSDKLLKRKDEIGQLTNAVSKMYESIRNIINDVLNEMSNSSNVVENIDKNINDLDKRIQEASTATEELSASMEETGASAEEMSATSEEIEKAVEDIALKAEEGASSAGKILTKVEELKFNAIESQKNANKVKTNIDSATKDAIEKSKTIEEINILSEAILEITSQTNLLALNAAIEAARAGESGKGFAVVAEEIRKLAEQSSQTVVRIQDTTKEVLKAVEELKKNSSNALNFIDSYIVKAHQDTVKVFDSYSKDATYYNDISNDLSATSEELLASIKNIVEVINNVAGAANEGARDTTNIAQNNEKIVIASEDIVKSTDLLKNSSGKLINSVKKFKI</sequence>
<feature type="domain" description="T-SNARE coiled-coil homology" evidence="9">
    <location>
        <begin position="241"/>
        <end position="303"/>
    </location>
</feature>
<reference evidence="11 12" key="1">
    <citation type="submission" date="2014-06" db="EMBL/GenBank/DDBJ databases">
        <title>Genome characterization of distinct group I Clostridium botulinum lineages.</title>
        <authorList>
            <person name="Giordani F."/>
            <person name="Anselmo A."/>
            <person name="Fillo S."/>
            <person name="Palozzi A.M."/>
            <person name="Fortunato A."/>
            <person name="Gentile B."/>
            <person name="Ciammaruconi A."/>
            <person name="Anniballi F."/>
            <person name="De Medici D."/>
            <person name="Lista F."/>
        </authorList>
    </citation>
    <scope>NUCLEOTIDE SEQUENCE [LARGE SCALE GENOMIC DNA]</scope>
    <source>
        <strain evidence="11 12">B2 450</strain>
    </source>
</reference>
<dbReference type="OrthoDB" id="1062at2"/>
<dbReference type="InterPro" id="IPR004089">
    <property type="entry name" value="MCPsignal_dom"/>
</dbReference>
<dbReference type="PROSITE" id="PS50192">
    <property type="entry name" value="T_SNARE"/>
    <property type="match status" value="1"/>
</dbReference>
<dbReference type="CDD" id="cd06225">
    <property type="entry name" value="HAMP"/>
    <property type="match status" value="1"/>
</dbReference>
<dbReference type="Gene3D" id="1.10.287.950">
    <property type="entry name" value="Methyl-accepting chemotaxis protein"/>
    <property type="match status" value="1"/>
</dbReference>
<evidence type="ECO:0000256" key="7">
    <source>
        <dbReference type="SAM" id="Phobius"/>
    </source>
</evidence>
<keyword evidence="7" id="KW-0812">Transmembrane</keyword>
<keyword evidence="6" id="KW-0175">Coiled coil</keyword>
<dbReference type="InterPro" id="IPR047347">
    <property type="entry name" value="YvaQ-like_sensor"/>
</dbReference>
<dbReference type="Pfam" id="PF00015">
    <property type="entry name" value="MCPsignal"/>
    <property type="match status" value="1"/>
</dbReference>
<dbReference type="GO" id="GO:0007165">
    <property type="term" value="P:signal transduction"/>
    <property type="evidence" value="ECO:0007669"/>
    <property type="project" value="UniProtKB-KW"/>
</dbReference>
<dbReference type="InterPro" id="IPR003660">
    <property type="entry name" value="HAMP_dom"/>
</dbReference>
<dbReference type="PRINTS" id="PR00260">
    <property type="entry name" value="CHEMTRNSDUCR"/>
</dbReference>
<dbReference type="AlphaFoldDB" id="A0A0D1AJR7"/>
<dbReference type="Gene3D" id="6.10.340.10">
    <property type="match status" value="1"/>
</dbReference>
<keyword evidence="7" id="KW-1133">Transmembrane helix</keyword>
<proteinExistence type="inferred from homology"/>
<keyword evidence="2" id="KW-1003">Cell membrane</keyword>
<evidence type="ECO:0000256" key="1">
    <source>
        <dbReference type="ARBA" id="ARBA00004429"/>
    </source>
</evidence>
<evidence type="ECO:0000256" key="3">
    <source>
        <dbReference type="ARBA" id="ARBA00023224"/>
    </source>
</evidence>
<organism evidence="11 12">
    <name type="scientific">Clostridium botulinum B2 450</name>
    <dbReference type="NCBI Taxonomy" id="1379739"/>
    <lineage>
        <taxon>Bacteria</taxon>
        <taxon>Bacillati</taxon>
        <taxon>Bacillota</taxon>
        <taxon>Clostridia</taxon>
        <taxon>Eubacteriales</taxon>
        <taxon>Clostridiaceae</taxon>
        <taxon>Clostridium</taxon>
    </lineage>
</organism>
<dbReference type="InterPro" id="IPR004090">
    <property type="entry name" value="Chemotax_Me-accpt_rcpt"/>
</dbReference>
<protein>
    <submittedName>
        <fullName evidence="11">Chemotaxis protein</fullName>
    </submittedName>
</protein>
<dbReference type="GO" id="GO:0005886">
    <property type="term" value="C:plasma membrane"/>
    <property type="evidence" value="ECO:0007669"/>
    <property type="project" value="UniProtKB-SubCell"/>
</dbReference>
<dbReference type="CDD" id="cd19411">
    <property type="entry name" value="MCP2201-like_sensor"/>
    <property type="match status" value="1"/>
</dbReference>
<dbReference type="HOGENOM" id="CLU_000445_107_19_9"/>
<dbReference type="Proteomes" id="UP000032250">
    <property type="component" value="Unassembled WGS sequence"/>
</dbReference>
<dbReference type="PATRIC" id="fig|1379739.3.peg.1762"/>
<feature type="domain" description="Methyl-accepting transducer" evidence="8">
    <location>
        <begin position="271"/>
        <end position="522"/>
    </location>
</feature>
<name>A0A0D1AJR7_CLOBO</name>
<keyword evidence="7" id="KW-0472">Membrane</keyword>
<gene>
    <name evidence="11" type="ORF">N495_07125</name>
</gene>
<dbReference type="Pfam" id="PF12729">
    <property type="entry name" value="4HB_MCP_1"/>
    <property type="match status" value="1"/>
</dbReference>
<dbReference type="RefSeq" id="WP_003486760.1">
    <property type="nucleotide sequence ID" value="NZ_JXSU01000007.1"/>
</dbReference>
<keyword evidence="3 5" id="KW-0807">Transducer</keyword>
<dbReference type="PANTHER" id="PTHR32089">
    <property type="entry name" value="METHYL-ACCEPTING CHEMOTAXIS PROTEIN MCPB"/>
    <property type="match status" value="1"/>
</dbReference>
<dbReference type="InterPro" id="IPR024478">
    <property type="entry name" value="HlyB_4HB_MCP"/>
</dbReference>
<keyword evidence="2" id="KW-0997">Cell inner membrane</keyword>
<comment type="subcellular location">
    <subcellularLocation>
        <location evidence="1">Cell inner membrane</location>
        <topology evidence="1">Multi-pass membrane protein</topology>
    </subcellularLocation>
</comment>
<accession>A0A0D1AJR7</accession>
<feature type="coiled-coil region" evidence="6">
    <location>
        <begin position="279"/>
        <end position="306"/>
    </location>
</feature>
<dbReference type="GO" id="GO:0006935">
    <property type="term" value="P:chemotaxis"/>
    <property type="evidence" value="ECO:0007669"/>
    <property type="project" value="InterPro"/>
</dbReference>
<evidence type="ECO:0000259" key="9">
    <source>
        <dbReference type="PROSITE" id="PS50192"/>
    </source>
</evidence>
<feature type="domain" description="HAMP" evidence="10">
    <location>
        <begin position="211"/>
        <end position="266"/>
    </location>
</feature>
<dbReference type="EMBL" id="JXSU01000007">
    <property type="protein sequence ID" value="KIS23369.1"/>
    <property type="molecule type" value="Genomic_DNA"/>
</dbReference>
<dbReference type="SMART" id="SM00283">
    <property type="entry name" value="MA"/>
    <property type="match status" value="1"/>
</dbReference>
<dbReference type="PROSITE" id="PS50111">
    <property type="entry name" value="CHEMOTAXIS_TRANSDUC_2"/>
    <property type="match status" value="1"/>
</dbReference>
<feature type="transmembrane region" description="Helical" evidence="7">
    <location>
        <begin position="12"/>
        <end position="31"/>
    </location>
</feature>
<dbReference type="PANTHER" id="PTHR32089:SF112">
    <property type="entry name" value="LYSOZYME-LIKE PROTEIN-RELATED"/>
    <property type="match status" value="1"/>
</dbReference>
<evidence type="ECO:0000256" key="2">
    <source>
        <dbReference type="ARBA" id="ARBA00022519"/>
    </source>
</evidence>
<dbReference type="InterPro" id="IPR000727">
    <property type="entry name" value="T_SNARE_dom"/>
</dbReference>
<comment type="similarity">
    <text evidence="4">Belongs to the methyl-accepting chemotaxis (MCP) protein family.</text>
</comment>
<evidence type="ECO:0000256" key="6">
    <source>
        <dbReference type="SAM" id="Coils"/>
    </source>
</evidence>